<gene>
    <name evidence="3" type="ORF">DPQ33_11005</name>
</gene>
<dbReference type="NCBIfam" id="TIGR01420">
    <property type="entry name" value="pilT_fam"/>
    <property type="match status" value="1"/>
</dbReference>
<dbReference type="InterPro" id="IPR006321">
    <property type="entry name" value="PilT/PilU"/>
</dbReference>
<dbReference type="EMBL" id="QMIE01000009">
    <property type="protein sequence ID" value="TVM16965.1"/>
    <property type="molecule type" value="Genomic_DNA"/>
</dbReference>
<organism evidence="3 4">
    <name type="scientific">Oceanidesulfovibrio indonesiensis</name>
    <dbReference type="NCBI Taxonomy" id="54767"/>
    <lineage>
        <taxon>Bacteria</taxon>
        <taxon>Pseudomonadati</taxon>
        <taxon>Thermodesulfobacteriota</taxon>
        <taxon>Desulfovibrionia</taxon>
        <taxon>Desulfovibrionales</taxon>
        <taxon>Desulfovibrionaceae</taxon>
        <taxon>Oceanidesulfovibrio</taxon>
    </lineage>
</organism>
<dbReference type="Proteomes" id="UP000448292">
    <property type="component" value="Unassembled WGS sequence"/>
</dbReference>
<dbReference type="InterPro" id="IPR003593">
    <property type="entry name" value="AAA+_ATPase"/>
</dbReference>
<dbReference type="Pfam" id="PF00437">
    <property type="entry name" value="T2SSE"/>
    <property type="match status" value="1"/>
</dbReference>
<dbReference type="SUPFAM" id="SSF52540">
    <property type="entry name" value="P-loop containing nucleoside triphosphate hydrolases"/>
    <property type="match status" value="1"/>
</dbReference>
<dbReference type="SMART" id="SM00382">
    <property type="entry name" value="AAA"/>
    <property type="match status" value="1"/>
</dbReference>
<sequence>MPNAHCETPRKAELDVIRALLRTMLENDASDLHLTLNFAPFIRVNGELACLGGDALCAADLESVLLPLLSERQRNVLEEKSSVDLAYTYDADHRFRVNIFYQRGALAAVFRKLPSLKLTLGALGMPSGIDSFSELKDGLVLVTGPTGSGKSTTLAAIIDKINRNKSCHIITIEDPVEFVHSNIRSLVTQRELFTDVPSFSLALRDALREDPDVILVGEMRDLDTMRTAIMAAETGHLVFSTLHSRDAISSLTRMIGVFSIEEQAQIRHQLSATLKGVVSQRLLKHMNGESRVAAVEVMKVTSAISNLIRSGKLERIYSAIETGGRLGMQTMELSLADLYREGKIDRDSALRMAKNESIILPRLERIDA</sequence>
<feature type="domain" description="Bacterial type II secretion system protein E" evidence="2">
    <location>
        <begin position="207"/>
        <end position="221"/>
    </location>
</feature>
<comment type="similarity">
    <text evidence="1">Belongs to the GSP E family.</text>
</comment>
<dbReference type="PROSITE" id="PS00662">
    <property type="entry name" value="T2SP_E"/>
    <property type="match status" value="1"/>
</dbReference>
<evidence type="ECO:0000313" key="4">
    <source>
        <dbReference type="Proteomes" id="UP000448292"/>
    </source>
</evidence>
<evidence type="ECO:0000313" key="3">
    <source>
        <dbReference type="EMBL" id="TVM16965.1"/>
    </source>
</evidence>
<dbReference type="PANTHER" id="PTHR30486">
    <property type="entry name" value="TWITCHING MOTILITY PROTEIN PILT"/>
    <property type="match status" value="1"/>
</dbReference>
<protein>
    <submittedName>
        <fullName evidence="3">Type IV pili twitching motility protein PilT</fullName>
    </submittedName>
</protein>
<dbReference type="Gene3D" id="3.40.50.300">
    <property type="entry name" value="P-loop containing nucleotide triphosphate hydrolases"/>
    <property type="match status" value="1"/>
</dbReference>
<keyword evidence="4" id="KW-1185">Reference proteome</keyword>
<dbReference type="InterPro" id="IPR027417">
    <property type="entry name" value="P-loop_NTPase"/>
</dbReference>
<evidence type="ECO:0000256" key="1">
    <source>
        <dbReference type="ARBA" id="ARBA00006611"/>
    </source>
</evidence>
<proteinExistence type="inferred from homology"/>
<dbReference type="Gene3D" id="3.30.450.90">
    <property type="match status" value="1"/>
</dbReference>
<accession>A0A7M3ME36</accession>
<name>A0A7M3ME36_9BACT</name>
<dbReference type="PANTHER" id="PTHR30486:SF16">
    <property type="entry name" value="TWITCHING MOTILITY PROTEIN PILT"/>
    <property type="match status" value="1"/>
</dbReference>
<dbReference type="AlphaFoldDB" id="A0A7M3ME36"/>
<dbReference type="CDD" id="cd01131">
    <property type="entry name" value="PilT"/>
    <property type="match status" value="1"/>
</dbReference>
<dbReference type="RefSeq" id="WP_144303270.1">
    <property type="nucleotide sequence ID" value="NZ_QMIE01000009.1"/>
</dbReference>
<dbReference type="InterPro" id="IPR050921">
    <property type="entry name" value="T4SS_GSP_E_ATPase"/>
</dbReference>
<dbReference type="InterPro" id="IPR001482">
    <property type="entry name" value="T2SS/T4SS_dom"/>
</dbReference>
<dbReference type="GO" id="GO:0016887">
    <property type="term" value="F:ATP hydrolysis activity"/>
    <property type="evidence" value="ECO:0007669"/>
    <property type="project" value="InterPro"/>
</dbReference>
<dbReference type="OrthoDB" id="9805147at2"/>
<evidence type="ECO:0000259" key="2">
    <source>
        <dbReference type="PROSITE" id="PS00662"/>
    </source>
</evidence>
<dbReference type="GO" id="GO:0005524">
    <property type="term" value="F:ATP binding"/>
    <property type="evidence" value="ECO:0007669"/>
    <property type="project" value="InterPro"/>
</dbReference>
<comment type="caution">
    <text evidence="3">The sequence shown here is derived from an EMBL/GenBank/DDBJ whole genome shotgun (WGS) entry which is preliminary data.</text>
</comment>
<reference evidence="3 4" key="1">
    <citation type="submission" date="2018-06" db="EMBL/GenBank/DDBJ databases">
        <title>Complete genome of Desulfovibrio indonesiensis P37SLT.</title>
        <authorList>
            <person name="Crispim J.S."/>
            <person name="Vidigal P.M.P."/>
            <person name="Silva L.C.F."/>
            <person name="Laguardia C.N."/>
            <person name="Araujo L.C."/>
            <person name="Dias R.S."/>
            <person name="Sousa M.P."/>
            <person name="Paula S.O."/>
            <person name="Silva C."/>
        </authorList>
    </citation>
    <scope>NUCLEOTIDE SEQUENCE [LARGE SCALE GENOMIC DNA]</scope>
    <source>
        <strain evidence="3 4">P37SLT</strain>
    </source>
</reference>